<dbReference type="Proteomes" id="UP001158576">
    <property type="component" value="Chromosome PAR"/>
</dbReference>
<dbReference type="Gene3D" id="1.10.565.10">
    <property type="entry name" value="Retinoid X Receptor"/>
    <property type="match status" value="1"/>
</dbReference>
<dbReference type="InterPro" id="IPR035500">
    <property type="entry name" value="NHR-like_dom_sf"/>
</dbReference>
<organism evidence="5 6">
    <name type="scientific">Oikopleura dioica</name>
    <name type="common">Tunicate</name>
    <dbReference type="NCBI Taxonomy" id="34765"/>
    <lineage>
        <taxon>Eukaryota</taxon>
        <taxon>Metazoa</taxon>
        <taxon>Chordata</taxon>
        <taxon>Tunicata</taxon>
        <taxon>Appendicularia</taxon>
        <taxon>Copelata</taxon>
        <taxon>Oikopleuridae</taxon>
        <taxon>Oikopleura</taxon>
    </lineage>
</organism>
<feature type="compositionally biased region" description="Basic and acidic residues" evidence="4">
    <location>
        <begin position="47"/>
        <end position="60"/>
    </location>
</feature>
<evidence type="ECO:0000256" key="1">
    <source>
        <dbReference type="ARBA" id="ARBA00023015"/>
    </source>
</evidence>
<reference evidence="5 6" key="1">
    <citation type="submission" date="2021-04" db="EMBL/GenBank/DDBJ databases">
        <authorList>
            <person name="Bliznina A."/>
        </authorList>
    </citation>
    <scope>NUCLEOTIDE SEQUENCE [LARGE SCALE GENOMIC DNA]</scope>
</reference>
<keyword evidence="2" id="KW-0804">Transcription</keyword>
<evidence type="ECO:0000313" key="6">
    <source>
        <dbReference type="Proteomes" id="UP001158576"/>
    </source>
</evidence>
<feature type="region of interest" description="Disordered" evidence="4">
    <location>
        <begin position="23"/>
        <end position="68"/>
    </location>
</feature>
<keyword evidence="3" id="KW-0675">Receptor</keyword>
<evidence type="ECO:0000256" key="2">
    <source>
        <dbReference type="ARBA" id="ARBA00023163"/>
    </source>
</evidence>
<sequence length="279" mass="31379">MSMPLPPMKANFSMTANMMSSMRWSSVLASNPNRQSKKRKRSNMANSKDEKAKSVPKPRESPASSTEIVSAKIRRLPVNCNNNVPMSHVSYSHTVDNTELKDLNGFQYIEEAFHDSLQAVIDVIKHSKFTSKLHPETIVKIISSSVTESVLLHLAWLKHDELKTSCPDGPKVLINILSELEHLELKEPELELALMVPILNIRTTNKIKLDFDEDKDQIVKSSADLNDELKSLLNNIGNCEMTRVIALFATVLPSLSELALLYKTKLNDLLEKELTSMNI</sequence>
<proteinExistence type="predicted"/>
<dbReference type="SUPFAM" id="SSF48508">
    <property type="entry name" value="Nuclear receptor ligand-binding domain"/>
    <property type="match status" value="1"/>
</dbReference>
<accession>A0ABN7RPX9</accession>
<evidence type="ECO:0000256" key="3">
    <source>
        <dbReference type="ARBA" id="ARBA00023170"/>
    </source>
</evidence>
<feature type="compositionally biased region" description="Polar residues" evidence="4">
    <location>
        <begin position="23"/>
        <end position="34"/>
    </location>
</feature>
<evidence type="ECO:0000256" key="4">
    <source>
        <dbReference type="SAM" id="MobiDB-lite"/>
    </source>
</evidence>
<dbReference type="EMBL" id="OU015568">
    <property type="protein sequence ID" value="CAG5079920.1"/>
    <property type="molecule type" value="Genomic_DNA"/>
</dbReference>
<name>A0ABN7RPX9_OIKDI</name>
<gene>
    <name evidence="5" type="ORF">OKIOD_LOCUS977</name>
</gene>
<keyword evidence="6" id="KW-1185">Reference proteome</keyword>
<evidence type="ECO:0000313" key="5">
    <source>
        <dbReference type="EMBL" id="CAG5079920.1"/>
    </source>
</evidence>
<protein>
    <submittedName>
        <fullName evidence="5">Oidioi.mRNA.OKI2018_I69.PAR.g9419.t1.cds</fullName>
    </submittedName>
</protein>
<keyword evidence="1" id="KW-0805">Transcription regulation</keyword>